<keyword evidence="2" id="KW-0472">Membrane</keyword>
<reference evidence="3" key="1">
    <citation type="submission" date="2008-01" db="EMBL/GenBank/DDBJ databases">
        <title>The Widespread Colonization Island of Actinobacillus suis.</title>
        <authorList>
            <person name="Calcutt M.J."/>
            <person name="Mhlanga-Mutangadura T."/>
            <person name="Reilly T.J."/>
        </authorList>
    </citation>
    <scope>NUCLEOTIDE SEQUENCE</scope>
    <source>
        <strain evidence="3">ATCC 33415</strain>
    </source>
</reference>
<dbReference type="EMBL" id="JAJUPA010000001">
    <property type="protein sequence ID" value="MCQ9628776.1"/>
    <property type="molecule type" value="Genomic_DNA"/>
</dbReference>
<feature type="region of interest" description="Disordered" evidence="1">
    <location>
        <begin position="68"/>
        <end position="92"/>
    </location>
</feature>
<evidence type="ECO:0000313" key="3">
    <source>
        <dbReference type="EMBL" id="ACB59193.1"/>
    </source>
</evidence>
<feature type="compositionally biased region" description="Polar residues" evidence="1">
    <location>
        <begin position="68"/>
        <end position="91"/>
    </location>
</feature>
<dbReference type="GeneID" id="34290762"/>
<evidence type="ECO:0000313" key="5">
    <source>
        <dbReference type="Proteomes" id="UP001206331"/>
    </source>
</evidence>
<dbReference type="EMBL" id="EU427462">
    <property type="protein sequence ID" value="ACB59193.1"/>
    <property type="molecule type" value="Genomic_DNA"/>
</dbReference>
<name>B8QB62_ACTSU</name>
<organism evidence="3">
    <name type="scientific">Actinobacillus suis</name>
    <dbReference type="NCBI Taxonomy" id="716"/>
    <lineage>
        <taxon>Bacteria</taxon>
        <taxon>Pseudomonadati</taxon>
        <taxon>Pseudomonadota</taxon>
        <taxon>Gammaproteobacteria</taxon>
        <taxon>Pasteurellales</taxon>
        <taxon>Pasteurellaceae</taxon>
        <taxon>Actinobacillus</taxon>
    </lineage>
</organism>
<keyword evidence="5" id="KW-1185">Reference proteome</keyword>
<feature type="transmembrane region" description="Helical" evidence="2">
    <location>
        <begin position="20"/>
        <end position="39"/>
    </location>
</feature>
<evidence type="ECO:0000313" key="4">
    <source>
        <dbReference type="EMBL" id="MCQ9628776.1"/>
    </source>
</evidence>
<reference evidence="4 5" key="2">
    <citation type="submission" date="2021-12" db="EMBL/GenBank/DDBJ databases">
        <title>Identification and characterization of A. suis stains in western Canada.</title>
        <authorList>
            <person name="Kulathunga D.G.R.S."/>
            <person name="De Oliveira Costa M."/>
        </authorList>
    </citation>
    <scope>NUCLEOTIDE SEQUENCE [LARGE SCALE GENOMIC DNA]</scope>
    <source>
        <strain evidence="4 5">18_292</strain>
    </source>
</reference>
<dbReference type="Gene3D" id="3.40.50.410">
    <property type="entry name" value="von Willebrand factor, type A domain"/>
    <property type="match status" value="1"/>
</dbReference>
<keyword evidence="2" id="KW-1133">Transmembrane helix</keyword>
<gene>
    <name evidence="3" type="primary">tadG</name>
    <name evidence="4" type="ORF">LZL92_00590</name>
</gene>
<sequence>MKITSFNQIKRFIQDESGVYAVIGGLLALPIVALMFVSLESAGIIQDKARLSDSLEQAVLSLSAENNSGRKSNDYKLSNTDAENGHFNPNSKIGERDLEISKSFVTTYLPQTDPNKIKLQPVCTTTDKKNRQGHTASTETICTVAGTIEHKSWFPLKVGSTEVIPTEVNIASNSKAIKKNTISIPIDLMVAADLSGSMRYDLENRYEPKDGTSKIDILKAVLTELSSNSLFSQESNDNNRIAVSPFALGAEYSTTECTLPFALKNNNRTINYTKSLGIPTTENVQDIIKNYLTKSGSSNSQLSRAIFTQSLVTQIDVTNTLSSIGSLDKVGLKFPKNAYCLGDKNRNQHQWFTREEQDKFSTFVNSLEAIGSTFAGSGLLAAADKMLKETSRTQKLGEETKRVLLVLSDGNDELRADDTGVPFTNYSRLTEDLILGYQEEIFTSPSEQKSFHDITYYGRRIYSGKSDIILGNRRTPLSKDLQMCNIIRDKLNKLNDDKNTSIVFVEFGYKSKSADAWKHCVGDGNYYSAKDKESLLNSFKQAIGHTDDVGHSIN</sequence>
<evidence type="ECO:0000256" key="2">
    <source>
        <dbReference type="SAM" id="Phobius"/>
    </source>
</evidence>
<evidence type="ECO:0000256" key="1">
    <source>
        <dbReference type="SAM" id="MobiDB-lite"/>
    </source>
</evidence>
<dbReference type="RefSeq" id="WP_014991602.1">
    <property type="nucleotide sequence ID" value="NZ_JAJUOY010000001.1"/>
</dbReference>
<keyword evidence="2" id="KW-0812">Transmembrane</keyword>
<dbReference type="Proteomes" id="UP001206331">
    <property type="component" value="Unassembled WGS sequence"/>
</dbReference>
<protein>
    <submittedName>
        <fullName evidence="4">Pilus assembly protein</fullName>
    </submittedName>
    <submittedName>
        <fullName evidence="3">TadG</fullName>
    </submittedName>
</protein>
<accession>B8QB62</accession>
<dbReference type="AlphaFoldDB" id="B8QB62"/>
<proteinExistence type="predicted"/>
<dbReference type="InterPro" id="IPR036465">
    <property type="entry name" value="vWFA_dom_sf"/>
</dbReference>
<dbReference type="SUPFAM" id="SSF53300">
    <property type="entry name" value="vWA-like"/>
    <property type="match status" value="1"/>
</dbReference>